<evidence type="ECO:0000256" key="1">
    <source>
        <dbReference type="SAM" id="Phobius"/>
    </source>
</evidence>
<proteinExistence type="predicted"/>
<dbReference type="AlphaFoldDB" id="A0A2N5C8E5"/>
<keyword evidence="1" id="KW-0472">Membrane</keyword>
<keyword evidence="1" id="KW-1133">Transmembrane helix</keyword>
<gene>
    <name evidence="2" type="ORF">CYJ10_21670</name>
</gene>
<sequence>MNLSKKLDAIVLAPNGIGAISRIGGVAIVYLIVRFLPEIFEFLSRYTGLTPLSAENIARNSNVASIFSEFYA</sequence>
<comment type="caution">
    <text evidence="2">The sequence shown here is derived from an EMBL/GenBank/DDBJ whole genome shotgun (WGS) entry which is preliminary data.</text>
</comment>
<evidence type="ECO:0000313" key="3">
    <source>
        <dbReference type="Proteomes" id="UP000234341"/>
    </source>
</evidence>
<protein>
    <submittedName>
        <fullName evidence="2">Uncharacterized protein</fullName>
    </submittedName>
</protein>
<dbReference type="EMBL" id="PJRP01000011">
    <property type="protein sequence ID" value="PLP98496.1"/>
    <property type="molecule type" value="Genomic_DNA"/>
</dbReference>
<organism evidence="2 3">
    <name type="scientific">Cupriavidus pauculus</name>
    <dbReference type="NCBI Taxonomy" id="82633"/>
    <lineage>
        <taxon>Bacteria</taxon>
        <taxon>Pseudomonadati</taxon>
        <taxon>Pseudomonadota</taxon>
        <taxon>Betaproteobacteria</taxon>
        <taxon>Burkholderiales</taxon>
        <taxon>Burkholderiaceae</taxon>
        <taxon>Cupriavidus</taxon>
    </lineage>
</organism>
<feature type="transmembrane region" description="Helical" evidence="1">
    <location>
        <begin position="12"/>
        <end position="33"/>
    </location>
</feature>
<dbReference type="RefSeq" id="WP_101683511.1">
    <property type="nucleotide sequence ID" value="NZ_PJRP01000011.1"/>
</dbReference>
<dbReference type="Proteomes" id="UP000234341">
    <property type="component" value="Unassembled WGS sequence"/>
</dbReference>
<name>A0A2N5C8E5_9BURK</name>
<keyword evidence="1" id="KW-0812">Transmembrane</keyword>
<accession>A0A2N5C8E5</accession>
<evidence type="ECO:0000313" key="2">
    <source>
        <dbReference type="EMBL" id="PLP98496.1"/>
    </source>
</evidence>
<reference evidence="2 3" key="1">
    <citation type="submission" date="2017-12" db="EMBL/GenBank/DDBJ databases">
        <title>Genome sequence of the active heterotrophic nitrifier-denitrifier, Cupriavidus pauculus UM1.</title>
        <authorList>
            <person name="Putonti C."/>
            <person name="Castignetti D."/>
        </authorList>
    </citation>
    <scope>NUCLEOTIDE SEQUENCE [LARGE SCALE GENOMIC DNA]</scope>
    <source>
        <strain evidence="2 3">UM1</strain>
    </source>
</reference>